<dbReference type="PANTHER" id="PTHR22879:SF13">
    <property type="entry name" value="NUT FAMILY MEMBER 1"/>
    <property type="match status" value="1"/>
</dbReference>
<dbReference type="PANTHER" id="PTHR22879">
    <property type="entry name" value="NUT FAMILY MEMBER 1"/>
    <property type="match status" value="1"/>
</dbReference>
<proteinExistence type="inferred from homology"/>
<dbReference type="STRING" id="1868482.ENSTSYP00000020715"/>
<feature type="region of interest" description="Disordered" evidence="2">
    <location>
        <begin position="572"/>
        <end position="656"/>
    </location>
</feature>
<feature type="compositionally biased region" description="Polar residues" evidence="2">
    <location>
        <begin position="291"/>
        <end position="300"/>
    </location>
</feature>
<comment type="similarity">
    <text evidence="1">Belongs to the NUT family.</text>
</comment>
<evidence type="ECO:0000313" key="5">
    <source>
        <dbReference type="RefSeq" id="XP_008063603.2"/>
    </source>
</evidence>
<feature type="region of interest" description="Disordered" evidence="2">
    <location>
        <begin position="1038"/>
        <end position="1111"/>
    </location>
</feature>
<name>A0A1U7U4D7_CARSF</name>
<feature type="region of interest" description="Disordered" evidence="2">
    <location>
        <begin position="386"/>
        <end position="460"/>
    </location>
</feature>
<feature type="compositionally biased region" description="Basic and acidic residues" evidence="2">
    <location>
        <begin position="1088"/>
        <end position="1099"/>
    </location>
</feature>
<keyword evidence="4" id="KW-1185">Reference proteome</keyword>
<feature type="region of interest" description="Disordered" evidence="2">
    <location>
        <begin position="89"/>
        <end position="157"/>
    </location>
</feature>
<feature type="region of interest" description="Disordered" evidence="2">
    <location>
        <begin position="961"/>
        <end position="980"/>
    </location>
</feature>
<feature type="domain" description="Nuclear Testis protein N-terminal" evidence="3">
    <location>
        <begin position="994"/>
        <end position="1222"/>
    </location>
</feature>
<organism evidence="4 5">
    <name type="scientific">Carlito syrichta</name>
    <name type="common">Philippine tarsier</name>
    <name type="synonym">Tarsius syrichta</name>
    <dbReference type="NCBI Taxonomy" id="1868482"/>
    <lineage>
        <taxon>Eukaryota</taxon>
        <taxon>Metazoa</taxon>
        <taxon>Chordata</taxon>
        <taxon>Craniata</taxon>
        <taxon>Vertebrata</taxon>
        <taxon>Euteleostomi</taxon>
        <taxon>Mammalia</taxon>
        <taxon>Eutheria</taxon>
        <taxon>Euarchontoglires</taxon>
        <taxon>Primates</taxon>
        <taxon>Haplorrhini</taxon>
        <taxon>Tarsiiformes</taxon>
        <taxon>Tarsiidae</taxon>
        <taxon>Carlito</taxon>
    </lineage>
</organism>
<feature type="compositionally biased region" description="Low complexity" evidence="2">
    <location>
        <begin position="579"/>
        <end position="592"/>
    </location>
</feature>
<protein>
    <submittedName>
        <fullName evidence="5">NUT family member 1</fullName>
    </submittedName>
</protein>
<feature type="region of interest" description="Disordered" evidence="2">
    <location>
        <begin position="688"/>
        <end position="726"/>
    </location>
</feature>
<dbReference type="KEGG" id="csyr:103267836"/>
<feature type="compositionally biased region" description="Basic residues" evidence="2">
    <location>
        <begin position="433"/>
        <end position="448"/>
    </location>
</feature>
<dbReference type="OrthoDB" id="9836538at2759"/>
<feature type="compositionally biased region" description="Acidic residues" evidence="2">
    <location>
        <begin position="1100"/>
        <end position="1110"/>
    </location>
</feature>
<dbReference type="Pfam" id="PF12881">
    <property type="entry name" value="NUT"/>
    <property type="match status" value="2"/>
</dbReference>
<evidence type="ECO:0000256" key="2">
    <source>
        <dbReference type="SAM" id="MobiDB-lite"/>
    </source>
</evidence>
<feature type="region of interest" description="Disordered" evidence="2">
    <location>
        <begin position="760"/>
        <end position="797"/>
    </location>
</feature>
<dbReference type="InterPro" id="IPR024309">
    <property type="entry name" value="NUT_N"/>
</dbReference>
<feature type="domain" description="Nuclear Testis protein N-terminal" evidence="3">
    <location>
        <begin position="114"/>
        <end position="604"/>
    </location>
</feature>
<gene>
    <name evidence="5" type="primary">NUTM1</name>
</gene>
<feature type="compositionally biased region" description="Basic residues" evidence="2">
    <location>
        <begin position="1205"/>
        <end position="1225"/>
    </location>
</feature>
<evidence type="ECO:0000313" key="4">
    <source>
        <dbReference type="Proteomes" id="UP000189704"/>
    </source>
</evidence>
<sequence length="1225" mass="131270">MTTLVTRFQSRLSSVCHSVGRSPRVFVNFLPACPKACRKMGTVFLVPEEAKGSRIRSPFMLGRKQEIFFPPLLYIQFPRSISKVLAASRQSQLVPKPERTASDGASPLPGLDISMKPGAAPSPFTAPPLPPPTPGLPDPPPWEPSPQSPMPSAFSPGNPLVLSAFPSPLLVTEDGDPCPTGAGAGKVIVKVKTEGKPAEPSQTQNFILTQTALNWIACGNPEGLPPQFMTASNVKTILSTKSVGVSQEGLSGLPPQALPPAAQLATMAPPEKARPGPHGTTGDAGPVVAGSKSSLGDPSCTSKGVYENFRRWQRYKALARRHLSQSPDTEALSCFLIPVLRSLARLKPTMTLEEGLPRAVQEWDRTSNFDRMIFYEMAEKFMEFEAEEETQTQNTQLMNGSQGQSPVVPLKLDPPGPLAPEVCQQPVYIPKKAASKARAPRRRQRKPQRPPVPEAPKEIPPEAVKEYADIMEALVGSHLATGESDGKQEEQWQEEEGMYPDPGLLSYIDELCSQEVFVSKVEAVIHPRFLADLLSPEQQRDPLALIEELEQEEGLTLAQLVQKRLLALEEGEDAEAPPSCSGVQSDSSLSVSDGDEDGAGRLQPSPRPRGTGGAVYLRKAASPGKWAREVHGGQEQALDGPRGTRRDGNTLPAPSSWDLQLETAAPQGTPEPLRRGSGKVINQISTHQHGYLGGAGSPGHCLEADGTSEAQPISWQEGRQPQGAPSLDVGLAELAPLQEGGLEKQVLRFQTGGLGALAQGEEPLIVPQEGSSGAKWADDRGPPLAQSYDQNPSPRAAGDRVVVSLSPELWLSSEMEAVGLELPIHIEEVIENFRDRECVTEHQGGCQVLGSRSNISLSPGEDTVPGVMENSMVLCRGTDTTAALEERNYCSLPGPLRADGLALRSKENRGQSLETIQDPGHLWAEGCSPLLEGIIGTSTLESSKDTLSPAYQDSLILGTQDAASSEASREAGNRGDSFSPLLKTTEHVNIVDIRDDCDFQLGVSEDTCSPNFISYDLQGEGGKDPDLSKSKDLVPLQGSQKSYTLGTPKSTPPHEGLGGTSPSQGTRDALVLRETSPVSEPQSSADGAKGKEKEEKEEAEKGEEEEDEELSNFAYLLASKLSLSPRGLPLSPHHALGGRGSQRAFYPLSAGARGLNQTLHPVAKAGKQALAGGPVLAEKRPHPGAQLGIPGENPQALGEVGPSQSRKRRRDSFVTSRRKKRRRSQ</sequence>
<feature type="compositionally biased region" description="Pro residues" evidence="2">
    <location>
        <begin position="124"/>
        <end position="149"/>
    </location>
</feature>
<feature type="region of interest" description="Disordered" evidence="2">
    <location>
        <begin position="267"/>
        <end position="300"/>
    </location>
</feature>
<feature type="region of interest" description="Disordered" evidence="2">
    <location>
        <begin position="480"/>
        <end position="500"/>
    </location>
</feature>
<feature type="compositionally biased region" description="Polar residues" evidence="2">
    <location>
        <begin position="1038"/>
        <end position="1049"/>
    </location>
</feature>
<dbReference type="GeneID" id="103267836"/>
<dbReference type="Proteomes" id="UP000189704">
    <property type="component" value="Unplaced"/>
</dbReference>
<evidence type="ECO:0000256" key="1">
    <source>
        <dbReference type="ARBA" id="ARBA00010586"/>
    </source>
</evidence>
<feature type="compositionally biased region" description="Polar residues" evidence="2">
    <location>
        <begin position="708"/>
        <end position="719"/>
    </location>
</feature>
<feature type="region of interest" description="Disordered" evidence="2">
    <location>
        <begin position="1170"/>
        <end position="1225"/>
    </location>
</feature>
<evidence type="ECO:0000259" key="3">
    <source>
        <dbReference type="Pfam" id="PF12881"/>
    </source>
</evidence>
<accession>A0A1U7U4D7</accession>
<reference evidence="5" key="1">
    <citation type="submission" date="2025-08" db="UniProtKB">
        <authorList>
            <consortium name="RefSeq"/>
        </authorList>
    </citation>
    <scope>IDENTIFICATION</scope>
</reference>
<dbReference type="AlphaFoldDB" id="A0A1U7U4D7"/>
<feature type="compositionally biased region" description="Polar residues" evidence="2">
    <location>
        <begin position="391"/>
        <end position="405"/>
    </location>
</feature>
<dbReference type="InterPro" id="IPR024310">
    <property type="entry name" value="NUT"/>
</dbReference>
<dbReference type="RefSeq" id="XP_008063603.2">
    <property type="nucleotide sequence ID" value="XM_008065412.2"/>
</dbReference>
<dbReference type="CTD" id="256646"/>